<gene>
    <name evidence="2" type="ORF">E0Z10_g7816</name>
</gene>
<keyword evidence="3" id="KW-1185">Reference proteome</keyword>
<dbReference type="STRING" id="37992.A0A4Z0YAL5"/>
<reference evidence="2 3" key="1">
    <citation type="submission" date="2019-03" db="EMBL/GenBank/DDBJ databases">
        <title>Draft genome sequence of Xylaria hypoxylon DSM 108379, a ubiquitous saprotrophic-parasitic fungi on hardwood.</title>
        <authorList>
            <person name="Buettner E."/>
            <person name="Leonhardt S."/>
            <person name="Gebauer A.M."/>
            <person name="Liers C."/>
            <person name="Hofrichter M."/>
            <person name="Kellner H."/>
        </authorList>
    </citation>
    <scope>NUCLEOTIDE SEQUENCE [LARGE SCALE GENOMIC DNA]</scope>
    <source>
        <strain evidence="2 3">DSM 108379</strain>
    </source>
</reference>
<organism evidence="2 3">
    <name type="scientific">Xylaria hypoxylon</name>
    <dbReference type="NCBI Taxonomy" id="37992"/>
    <lineage>
        <taxon>Eukaryota</taxon>
        <taxon>Fungi</taxon>
        <taxon>Dikarya</taxon>
        <taxon>Ascomycota</taxon>
        <taxon>Pezizomycotina</taxon>
        <taxon>Sordariomycetes</taxon>
        <taxon>Xylariomycetidae</taxon>
        <taxon>Xylariales</taxon>
        <taxon>Xylariaceae</taxon>
        <taxon>Xylaria</taxon>
    </lineage>
</organism>
<comment type="caution">
    <text evidence="2">The sequence shown here is derived from an EMBL/GenBank/DDBJ whole genome shotgun (WGS) entry which is preliminary data.</text>
</comment>
<feature type="region of interest" description="Disordered" evidence="1">
    <location>
        <begin position="1"/>
        <end position="52"/>
    </location>
</feature>
<feature type="compositionally biased region" description="Basic and acidic residues" evidence="1">
    <location>
        <begin position="94"/>
        <end position="113"/>
    </location>
</feature>
<dbReference type="OrthoDB" id="340681at2759"/>
<sequence>MTEQDRAGRREAAGPVGGKDGVPATASSAGARAIHMSIKSADSGGGELTTETMADRLRTVQTEAWSRLQYEDDESAKSWNVFNNNLVYRSVKKGAADQEKDGDKSKGKGKEVDVIQIDSSSSSDSEQLQAQWETDDFLKAISAMKNGPEGSQKLEDVVEIKQEGGAMKAAAGASAKGKGAATTAPASAARKTPNAKGKSVAFKGTDMEIDS</sequence>
<protein>
    <submittedName>
        <fullName evidence="2">Uncharacterized protein</fullName>
    </submittedName>
</protein>
<evidence type="ECO:0000313" key="2">
    <source>
        <dbReference type="EMBL" id="TGJ80944.1"/>
    </source>
</evidence>
<proteinExistence type="predicted"/>
<feature type="region of interest" description="Disordered" evidence="1">
    <location>
        <begin position="90"/>
        <end position="130"/>
    </location>
</feature>
<accession>A0A4Z0YAL5</accession>
<dbReference type="AlphaFoldDB" id="A0A4Z0YAL5"/>
<name>A0A4Z0YAL5_9PEZI</name>
<feature type="region of interest" description="Disordered" evidence="1">
    <location>
        <begin position="164"/>
        <end position="211"/>
    </location>
</feature>
<feature type="compositionally biased region" description="Low complexity" evidence="1">
    <location>
        <begin position="164"/>
        <end position="189"/>
    </location>
</feature>
<evidence type="ECO:0000256" key="1">
    <source>
        <dbReference type="SAM" id="MobiDB-lite"/>
    </source>
</evidence>
<dbReference type="EMBL" id="SKBN01000193">
    <property type="protein sequence ID" value="TGJ80944.1"/>
    <property type="molecule type" value="Genomic_DNA"/>
</dbReference>
<dbReference type="Proteomes" id="UP000297716">
    <property type="component" value="Unassembled WGS sequence"/>
</dbReference>
<evidence type="ECO:0000313" key="3">
    <source>
        <dbReference type="Proteomes" id="UP000297716"/>
    </source>
</evidence>
<feature type="compositionally biased region" description="Basic and acidic residues" evidence="1">
    <location>
        <begin position="1"/>
        <end position="12"/>
    </location>
</feature>